<dbReference type="InterPro" id="IPR033139">
    <property type="entry name" value="Caspase_cys_AS"/>
</dbReference>
<evidence type="ECO:0000256" key="2">
    <source>
        <dbReference type="ARBA" id="ARBA00022670"/>
    </source>
</evidence>
<accession>A0A8T2K5I7</accession>
<dbReference type="PRINTS" id="PR00376">
    <property type="entry name" value="IL1BCENZYME"/>
</dbReference>
<keyword evidence="3" id="KW-0378">Hydrolase</keyword>
<dbReference type="CDD" id="cd00032">
    <property type="entry name" value="CASc"/>
    <property type="match status" value="1"/>
</dbReference>
<dbReference type="PROSITE" id="PS01122">
    <property type="entry name" value="CASPASE_CYS"/>
    <property type="match status" value="1"/>
</dbReference>
<feature type="domain" description="Caspase family p20" evidence="10">
    <location>
        <begin position="32"/>
        <end position="167"/>
    </location>
</feature>
<keyword evidence="12" id="KW-1185">Reference proteome</keyword>
<gene>
    <name evidence="11" type="ORF">GDO86_003064</name>
</gene>
<dbReference type="PANTHER" id="PTHR47901">
    <property type="entry name" value="CASPASE RECRUITMENT DOMAIN-CONTAINING PROTEIN 18"/>
    <property type="match status" value="1"/>
</dbReference>
<dbReference type="GO" id="GO:0072559">
    <property type="term" value="C:NLRP3 inflammasome complex"/>
    <property type="evidence" value="ECO:0007669"/>
    <property type="project" value="TreeGrafter"/>
</dbReference>
<dbReference type="InterPro" id="IPR029030">
    <property type="entry name" value="Caspase-like_dom_sf"/>
</dbReference>
<dbReference type="InterPro" id="IPR011600">
    <property type="entry name" value="Pept_C14_caspase"/>
</dbReference>
<comment type="caution">
    <text evidence="11">The sequence shown here is derived from an EMBL/GenBank/DDBJ whole genome shotgun (WGS) entry which is preliminary data.</text>
</comment>
<dbReference type="PROSITE" id="PS50207">
    <property type="entry name" value="CASPASE_P10"/>
    <property type="match status" value="1"/>
</dbReference>
<dbReference type="EMBL" id="JAACNH010000002">
    <property type="protein sequence ID" value="KAG8450647.1"/>
    <property type="molecule type" value="Genomic_DNA"/>
</dbReference>
<dbReference type="PROSITE" id="PS01121">
    <property type="entry name" value="CASPASE_HIS"/>
    <property type="match status" value="1"/>
</dbReference>
<dbReference type="InterPro" id="IPR015917">
    <property type="entry name" value="Pept_C14A"/>
</dbReference>
<sequence length="273" mass="31302">MKSVIHCTDEEMKRICDFHGEMIYEVRKPKGRKRLALLICNESFTMLKERTGAQVDQNGMIKLLNELGYQVQLEKNLNSQNMLKVMKDFAAREEHLDSDSTFIVLMSHGEKDGICGTESHFSHTAKGQVVTDLLHFDHIFSTFNNINCAKLRNKPKVIIIQACRGHQDGRVLVSDDVALQGDDPMEDDAMKFVQRETDFVCFYSTTPDTVSWRHPNTGSLFIQCLIEKMNELAHCESLVDIFFKVQSSFAGKLQMPTQERKTLTKKFYLFPGH</sequence>
<evidence type="ECO:0000313" key="11">
    <source>
        <dbReference type="EMBL" id="KAG8450647.1"/>
    </source>
</evidence>
<dbReference type="AlphaFoldDB" id="A0A8T2K5I7"/>
<dbReference type="GO" id="GO:0072557">
    <property type="term" value="C:IPAF inflammasome complex"/>
    <property type="evidence" value="ECO:0007669"/>
    <property type="project" value="TreeGrafter"/>
</dbReference>
<evidence type="ECO:0000259" key="10">
    <source>
        <dbReference type="PROSITE" id="PS50208"/>
    </source>
</evidence>
<dbReference type="GO" id="GO:0004197">
    <property type="term" value="F:cysteine-type endopeptidase activity"/>
    <property type="evidence" value="ECO:0007669"/>
    <property type="project" value="InterPro"/>
</dbReference>
<dbReference type="OrthoDB" id="6097640at2759"/>
<dbReference type="PANTHER" id="PTHR47901:SF3">
    <property type="entry name" value="CASPASE-1"/>
    <property type="match status" value="1"/>
</dbReference>
<evidence type="ECO:0000256" key="7">
    <source>
        <dbReference type="ARBA" id="ARBA00065638"/>
    </source>
</evidence>
<dbReference type="PROSITE" id="PS50208">
    <property type="entry name" value="CASPASE_P20"/>
    <property type="match status" value="1"/>
</dbReference>
<evidence type="ECO:0000256" key="5">
    <source>
        <dbReference type="ARBA" id="ARBA00023145"/>
    </source>
</evidence>
<feature type="domain" description="Caspase family p10" evidence="9">
    <location>
        <begin position="189"/>
        <end position="271"/>
    </location>
</feature>
<dbReference type="InterPro" id="IPR016129">
    <property type="entry name" value="Caspase_his_AS"/>
</dbReference>
<dbReference type="SMART" id="SM00115">
    <property type="entry name" value="CASc"/>
    <property type="match status" value="1"/>
</dbReference>
<keyword evidence="2" id="KW-0645">Protease</keyword>
<dbReference type="Gene3D" id="3.40.50.1460">
    <property type="match status" value="1"/>
</dbReference>
<dbReference type="GO" id="GO:0097169">
    <property type="term" value="C:AIM2 inflammasome complex"/>
    <property type="evidence" value="ECO:0007669"/>
    <property type="project" value="TreeGrafter"/>
</dbReference>
<dbReference type="InterPro" id="IPR002138">
    <property type="entry name" value="Pept_C14_p10"/>
</dbReference>
<organism evidence="11 12">
    <name type="scientific">Hymenochirus boettgeri</name>
    <name type="common">Congo dwarf clawed frog</name>
    <dbReference type="NCBI Taxonomy" id="247094"/>
    <lineage>
        <taxon>Eukaryota</taxon>
        <taxon>Metazoa</taxon>
        <taxon>Chordata</taxon>
        <taxon>Craniata</taxon>
        <taxon>Vertebrata</taxon>
        <taxon>Euteleostomi</taxon>
        <taxon>Amphibia</taxon>
        <taxon>Batrachia</taxon>
        <taxon>Anura</taxon>
        <taxon>Pipoidea</taxon>
        <taxon>Pipidae</taxon>
        <taxon>Pipinae</taxon>
        <taxon>Hymenochirus</taxon>
    </lineage>
</organism>
<evidence type="ECO:0000259" key="9">
    <source>
        <dbReference type="PROSITE" id="PS50207"/>
    </source>
</evidence>
<evidence type="ECO:0000256" key="6">
    <source>
        <dbReference type="ARBA" id="ARBA00057826"/>
    </source>
</evidence>
<dbReference type="GO" id="GO:0050727">
    <property type="term" value="P:regulation of inflammatory response"/>
    <property type="evidence" value="ECO:0007669"/>
    <property type="project" value="TreeGrafter"/>
</dbReference>
<comment type="subunit">
    <text evidence="7">Heterotetramer that consists of two anti-parallel arranged heterodimers, each one formed by a 20 kDa (Caspase-1 subunit p20) and a 10 kDa (Caspase-1 subunit p10) subunit. Can form a heterodimer with isoform epsilon which then has an inhibitory effect.</text>
</comment>
<evidence type="ECO:0000256" key="8">
    <source>
        <dbReference type="RuleBase" id="RU003971"/>
    </source>
</evidence>
<keyword evidence="5" id="KW-0865">Zymogen</keyword>
<evidence type="ECO:0000313" key="12">
    <source>
        <dbReference type="Proteomes" id="UP000812440"/>
    </source>
</evidence>
<dbReference type="InterPro" id="IPR001309">
    <property type="entry name" value="Pept_C14_p20"/>
</dbReference>
<dbReference type="SUPFAM" id="SSF52129">
    <property type="entry name" value="Caspase-like"/>
    <property type="match status" value="1"/>
</dbReference>
<evidence type="ECO:0000256" key="4">
    <source>
        <dbReference type="ARBA" id="ARBA00022807"/>
    </source>
</evidence>
<keyword evidence="4" id="KW-0788">Thiol protease</keyword>
<proteinExistence type="inferred from homology"/>
<comment type="similarity">
    <text evidence="1 8">Belongs to the peptidase C14A family.</text>
</comment>
<name>A0A8T2K5I7_9PIPI</name>
<dbReference type="Pfam" id="PF00656">
    <property type="entry name" value="Peptidase_C14"/>
    <property type="match status" value="1"/>
</dbReference>
<dbReference type="FunFam" id="3.40.50.1460:FF:000007">
    <property type="entry name" value="Caspase-1"/>
    <property type="match status" value="1"/>
</dbReference>
<comment type="function">
    <text evidence="6">Thiol protease involved in a variety of inflammatory processes by proteolytically cleaving other proteins, such as the precursors of the inflammatory cytokines interleukin-1 beta (IL1B) and interleukin 18 (IL18) as well as the pyroptosis inducer Gasdermin-D (GSDMD), into active mature peptides. Plays a key role in cell immunity as an inflammatory response initiator: once activated through formation of an inflammasome complex, it initiates a pro-inflammatory response through the cleavage of the two inflammatory cytokines IL1B and IL18, releasing the mature cytokines which are involved in a variety of inflammatory processes. Cleaves a tetrapeptide after an Asp residue at position P1. Also initiates pyroptosis, a programmed lytic cell death pathway, through cleavage of GSDMD.</text>
</comment>
<evidence type="ECO:0000256" key="1">
    <source>
        <dbReference type="ARBA" id="ARBA00010134"/>
    </source>
</evidence>
<dbReference type="GO" id="GO:0006508">
    <property type="term" value="P:proteolysis"/>
    <property type="evidence" value="ECO:0007669"/>
    <property type="project" value="UniProtKB-KW"/>
</dbReference>
<evidence type="ECO:0000256" key="3">
    <source>
        <dbReference type="ARBA" id="ARBA00022801"/>
    </source>
</evidence>
<evidence type="ECO:0008006" key="13">
    <source>
        <dbReference type="Google" id="ProtNLM"/>
    </source>
</evidence>
<dbReference type="Proteomes" id="UP000812440">
    <property type="component" value="Chromosome 2"/>
</dbReference>
<protein>
    <recommendedName>
        <fullName evidence="13">Caspase-1</fullName>
    </recommendedName>
</protein>
<dbReference type="InterPro" id="IPR002398">
    <property type="entry name" value="Pept_C14"/>
</dbReference>
<reference evidence="11" key="1">
    <citation type="thesis" date="2020" institute="ProQuest LLC" country="789 East Eisenhower Parkway, Ann Arbor, MI, USA">
        <title>Comparative Genomics and Chromosome Evolution.</title>
        <authorList>
            <person name="Mudd A.B."/>
        </authorList>
    </citation>
    <scope>NUCLEOTIDE SEQUENCE</scope>
    <source>
        <strain evidence="11">Female2</strain>
        <tissue evidence="11">Blood</tissue>
    </source>
</reference>